<dbReference type="EMBL" id="BSOO01000008">
    <property type="protein sequence ID" value="GLR47364.1"/>
    <property type="molecule type" value="Genomic_DNA"/>
</dbReference>
<feature type="signal peptide" evidence="1">
    <location>
        <begin position="1"/>
        <end position="21"/>
    </location>
</feature>
<reference evidence="4" key="1">
    <citation type="journal article" date="2019" name="Int. J. Syst. Evol. Microbiol.">
        <title>The Global Catalogue of Microorganisms (GCM) 10K type strain sequencing project: providing services to taxonomists for standard genome sequencing and annotation.</title>
        <authorList>
            <consortium name="The Broad Institute Genomics Platform"/>
            <consortium name="The Broad Institute Genome Sequencing Center for Infectious Disease"/>
            <person name="Wu L."/>
            <person name="Ma J."/>
        </authorList>
    </citation>
    <scope>NUCLEOTIDE SEQUENCE [LARGE SCALE GENOMIC DNA]</scope>
    <source>
        <strain evidence="4">NBRC 102146</strain>
    </source>
</reference>
<keyword evidence="4" id="KW-1185">Reference proteome</keyword>
<evidence type="ECO:0000259" key="2">
    <source>
        <dbReference type="Pfam" id="PF16747"/>
    </source>
</evidence>
<protein>
    <recommendedName>
        <fullName evidence="2">Surface-adhesin protein E-like domain-containing protein</fullName>
    </recommendedName>
</protein>
<dbReference type="InterPro" id="IPR031939">
    <property type="entry name" value="Adhesin_E-like"/>
</dbReference>
<keyword evidence="1" id="KW-0732">Signal</keyword>
<dbReference type="Proteomes" id="UP001156703">
    <property type="component" value="Unassembled WGS sequence"/>
</dbReference>
<evidence type="ECO:0000313" key="3">
    <source>
        <dbReference type="EMBL" id="GLR47364.1"/>
    </source>
</evidence>
<evidence type="ECO:0000313" key="4">
    <source>
        <dbReference type="Proteomes" id="UP001156703"/>
    </source>
</evidence>
<accession>A0ABQ5Z9B0</accession>
<sequence length="126" mass="14038">MRLLSVLIIAATTLAASPASAERWHVMLQDSRLEYRVDLDSVRHSGRQVTYRLRAIRRNSPTPVAATENVNAIDCAANRRRMLSSTVLTRDGRWSAQQAGRDDWTPIPPGSLSSAIRDLLCARQPD</sequence>
<feature type="chain" id="PRO_5045395364" description="Surface-adhesin protein E-like domain-containing protein" evidence="1">
    <location>
        <begin position="22"/>
        <end position="126"/>
    </location>
</feature>
<proteinExistence type="predicted"/>
<comment type="caution">
    <text evidence="3">The sequence shown here is derived from an EMBL/GenBank/DDBJ whole genome shotgun (WGS) entry which is preliminary data.</text>
</comment>
<dbReference type="Pfam" id="PF16747">
    <property type="entry name" value="Adhesin_E"/>
    <property type="match status" value="1"/>
</dbReference>
<dbReference type="RefSeq" id="WP_029940114.1">
    <property type="nucleotide sequence ID" value="NZ_BSOO01000008.1"/>
</dbReference>
<name>A0ABQ5Z9B0_9SPHN</name>
<feature type="domain" description="Surface-adhesin protein E-like" evidence="2">
    <location>
        <begin position="24"/>
        <end position="122"/>
    </location>
</feature>
<gene>
    <name evidence="3" type="ORF">GCM10007925_10750</name>
</gene>
<organism evidence="3 4">
    <name type="scientific">Sphingomonas astaxanthinifaciens DSM 22298</name>
    <dbReference type="NCBI Taxonomy" id="1123267"/>
    <lineage>
        <taxon>Bacteria</taxon>
        <taxon>Pseudomonadati</taxon>
        <taxon>Pseudomonadota</taxon>
        <taxon>Alphaproteobacteria</taxon>
        <taxon>Sphingomonadales</taxon>
        <taxon>Sphingomonadaceae</taxon>
        <taxon>Sphingomonas</taxon>
    </lineage>
</organism>
<evidence type="ECO:0000256" key="1">
    <source>
        <dbReference type="SAM" id="SignalP"/>
    </source>
</evidence>